<dbReference type="Pfam" id="PF00391">
    <property type="entry name" value="PEP-utilizers"/>
    <property type="match status" value="1"/>
</dbReference>
<keyword evidence="11" id="KW-0479">Metal-binding</keyword>
<name>A0A553JTH0_SHEHA</name>
<dbReference type="GO" id="GO:0016301">
    <property type="term" value="F:kinase activity"/>
    <property type="evidence" value="ECO:0007669"/>
    <property type="project" value="UniProtKB-KW"/>
</dbReference>
<dbReference type="InterPro" id="IPR001127">
    <property type="entry name" value="PTS_EIIA_1_perm"/>
</dbReference>
<keyword evidence="7" id="KW-0963">Cytoplasm</keyword>
<dbReference type="InterPro" id="IPR008731">
    <property type="entry name" value="PTS_EIN"/>
</dbReference>
<dbReference type="SUPFAM" id="SSF51261">
    <property type="entry name" value="Duplicated hybrid motif"/>
    <property type="match status" value="1"/>
</dbReference>
<dbReference type="Pfam" id="PF00381">
    <property type="entry name" value="PTS-HPr"/>
    <property type="match status" value="1"/>
</dbReference>
<dbReference type="InterPro" id="IPR040442">
    <property type="entry name" value="Pyrv_kinase-like_dom_sf"/>
</dbReference>
<dbReference type="InterPro" id="IPR011055">
    <property type="entry name" value="Dup_hybrid_motif"/>
</dbReference>
<dbReference type="PROSITE" id="PS00742">
    <property type="entry name" value="PEP_ENZYMES_2"/>
    <property type="match status" value="1"/>
</dbReference>
<dbReference type="InterPro" id="IPR008279">
    <property type="entry name" value="PEP-util_enz_mobile_dom"/>
</dbReference>
<keyword evidence="17" id="KW-1185">Reference proteome</keyword>
<keyword evidence="16" id="KW-0670">Pyruvate</keyword>
<accession>A0A553JTH0</accession>
<dbReference type="Gene3D" id="3.20.20.60">
    <property type="entry name" value="Phosphoenolpyruvate-binding domains"/>
    <property type="match status" value="1"/>
</dbReference>
<evidence type="ECO:0000256" key="4">
    <source>
        <dbReference type="ARBA" id="ARBA00007837"/>
    </source>
</evidence>
<evidence type="ECO:0000256" key="13">
    <source>
        <dbReference type="ARBA" id="ARBA00022842"/>
    </source>
</evidence>
<evidence type="ECO:0000256" key="2">
    <source>
        <dbReference type="ARBA" id="ARBA00001946"/>
    </source>
</evidence>
<reference evidence="17" key="1">
    <citation type="submission" date="2019-07" db="EMBL/GenBank/DDBJ databases">
        <title>Shewanella sp. YLB-08 draft genomic sequence.</title>
        <authorList>
            <person name="Yu L."/>
        </authorList>
    </citation>
    <scope>NUCLEOTIDE SEQUENCE [LARGE SCALE GENOMIC DNA]</scope>
    <source>
        <strain evidence="17">JCM 20706</strain>
    </source>
</reference>
<dbReference type="PRINTS" id="PR01736">
    <property type="entry name" value="PHPHTRNFRASE"/>
</dbReference>
<dbReference type="Pfam" id="PF02896">
    <property type="entry name" value="PEP-utilizers_C"/>
    <property type="match status" value="1"/>
</dbReference>
<keyword evidence="8" id="KW-0762">Sugar transport</keyword>
<dbReference type="InterPro" id="IPR036618">
    <property type="entry name" value="PtsI_HPr-bd_sf"/>
</dbReference>
<comment type="catalytic activity">
    <reaction evidence="1">
        <text>L-histidyl-[protein] + phosphoenolpyruvate = N(pros)-phospho-L-histidyl-[protein] + pyruvate</text>
        <dbReference type="Rhea" id="RHEA:23880"/>
        <dbReference type="Rhea" id="RHEA-COMP:9745"/>
        <dbReference type="Rhea" id="RHEA-COMP:9746"/>
        <dbReference type="ChEBI" id="CHEBI:15361"/>
        <dbReference type="ChEBI" id="CHEBI:29979"/>
        <dbReference type="ChEBI" id="CHEBI:58702"/>
        <dbReference type="ChEBI" id="CHEBI:64837"/>
        <dbReference type="EC" id="2.7.3.9"/>
    </reaction>
</comment>
<dbReference type="EMBL" id="VKGK01000003">
    <property type="protein sequence ID" value="TRY15739.1"/>
    <property type="molecule type" value="Genomic_DNA"/>
</dbReference>
<keyword evidence="10" id="KW-0598">Phosphotransferase system</keyword>
<dbReference type="InterPro" id="IPR036637">
    <property type="entry name" value="Phosphohistidine_dom_sf"/>
</dbReference>
<dbReference type="RefSeq" id="WP_143563350.1">
    <property type="nucleotide sequence ID" value="NZ_BMPL01000003.1"/>
</dbReference>
<dbReference type="GO" id="GO:0005737">
    <property type="term" value="C:cytoplasm"/>
    <property type="evidence" value="ECO:0007669"/>
    <property type="project" value="UniProtKB-SubCell"/>
</dbReference>
<dbReference type="Proteomes" id="UP000318126">
    <property type="component" value="Unassembled WGS sequence"/>
</dbReference>
<dbReference type="NCBIfam" id="TIGR00830">
    <property type="entry name" value="PTBA"/>
    <property type="match status" value="1"/>
</dbReference>
<dbReference type="Gene3D" id="1.10.274.10">
    <property type="entry name" value="PtsI, HPr-binding domain"/>
    <property type="match status" value="1"/>
</dbReference>
<sequence>MSLQINKSQSCLLSLSAPLSGVVLSIEDSADPVFAGRMIGDGVVINPTNSVVVAPCAGTISQLHDAKHAVAIKSDTGVEVLIHVGINTVTLRGEGFDAKVKLGDTVVIGQELLAFDTSFIESKEISLETAIMITTGETGYVVNRGSNVTAGQNIVFTVDAKAEEQGSTESSQDDVTVTEDVVLMNPLGLHARPSATLIQIVKGFSCKVTLLNQDNGKQCNANSLTAIMGLQTVLGSKLVVTATGPDAQDTMEAVLNGFRSGLGEEVAEGLPVAEAIEVEIPLLGPVEGADGLLPGVKASPGVVIGKLYHQIRELASYPEKGVSVSDELEQLDYGIKKASVSLQELIDKLEQENAGGHAEVFIAHQQLLEDPAIVERAVELINSGKSAMWAWHKSFLAEADVMRQLDNPMLAARATDVEDVGMRVLCYLLGVEGASAQLPENTILCLDDITPSEVVILDRKAVIGICTLEGGATSHAAILACAMGIPYLVNMPASIRGYDNGSEVILNANKSFLKVNPTADEIDQCLSQQKHIAEESSAALKVANQPAITKDGHRVEIAANIANLEDAEKAVKLGAEAVGLLRSEFLYMERVTEPSLDEQIKAYSDIIGAMGKDRPVIIRTLDVGGDKPLAYLPLPKEENPFLGERGVRIGINRPSMLRKQVHAILKASHVGHVRIMFPMVSSLDEFRAVKKLVLEEQEKVGVTVEIGIMIEVPSAALLADHFAKEVDFFSIGTNDLTQYTLAIDRGHPKLAARIDGLHPAVLRLIDMTVKAADREGKWTGICGSLASDPVAVPILVGLGVQELSVSVPSLPVVKARVRNLNYAQCQIMAQKALVCDSVEDVRSIKA</sequence>
<dbReference type="Gene3D" id="3.50.30.10">
    <property type="entry name" value="Phosphohistidine domain"/>
    <property type="match status" value="1"/>
</dbReference>
<evidence type="ECO:0000313" key="17">
    <source>
        <dbReference type="Proteomes" id="UP000318126"/>
    </source>
</evidence>
<dbReference type="PANTHER" id="PTHR46244">
    <property type="entry name" value="PHOSPHOENOLPYRUVATE-PROTEIN PHOSPHOTRANSFERASE"/>
    <property type="match status" value="1"/>
</dbReference>
<dbReference type="InterPro" id="IPR000032">
    <property type="entry name" value="HPr-like"/>
</dbReference>
<dbReference type="GO" id="GO:0009401">
    <property type="term" value="P:phosphoenolpyruvate-dependent sugar phosphotransferase system"/>
    <property type="evidence" value="ECO:0007669"/>
    <property type="project" value="UniProtKB-KW"/>
</dbReference>
<evidence type="ECO:0000256" key="9">
    <source>
        <dbReference type="ARBA" id="ARBA00022679"/>
    </source>
</evidence>
<dbReference type="InterPro" id="IPR001020">
    <property type="entry name" value="PTS_HPr_His_P_site"/>
</dbReference>
<dbReference type="EC" id="2.7.3.9" evidence="5"/>
<dbReference type="Gene3D" id="2.70.70.10">
    <property type="entry name" value="Glucose Permease (Domain IIA)"/>
    <property type="match status" value="1"/>
</dbReference>
<dbReference type="NCBIfam" id="TIGR01003">
    <property type="entry name" value="PTS_HPr_family"/>
    <property type="match status" value="1"/>
</dbReference>
<dbReference type="InterPro" id="IPR000121">
    <property type="entry name" value="PEP_util_C"/>
</dbReference>
<evidence type="ECO:0000259" key="14">
    <source>
        <dbReference type="PROSITE" id="PS51093"/>
    </source>
</evidence>
<dbReference type="InterPro" id="IPR006318">
    <property type="entry name" value="PTS_EI-like"/>
</dbReference>
<dbReference type="Pfam" id="PF05524">
    <property type="entry name" value="PEP-utilisers_N"/>
    <property type="match status" value="1"/>
</dbReference>
<dbReference type="InterPro" id="IPR035895">
    <property type="entry name" value="HPr-like_sf"/>
</dbReference>
<dbReference type="Gene3D" id="3.30.1340.10">
    <property type="entry name" value="HPr-like"/>
    <property type="match status" value="1"/>
</dbReference>
<dbReference type="FunFam" id="2.70.70.10:FF:000001">
    <property type="entry name" value="PTS system glucose-specific IIA component"/>
    <property type="match status" value="1"/>
</dbReference>
<keyword evidence="9 16" id="KW-0808">Transferase</keyword>
<dbReference type="InterPro" id="IPR023151">
    <property type="entry name" value="PEP_util_CS"/>
</dbReference>
<comment type="cofactor">
    <cofactor evidence="2">
        <name>Mg(2+)</name>
        <dbReference type="ChEBI" id="CHEBI:18420"/>
    </cofactor>
</comment>
<evidence type="ECO:0000313" key="16">
    <source>
        <dbReference type="EMBL" id="TRY15739.1"/>
    </source>
</evidence>
<dbReference type="NCBIfam" id="TIGR01417">
    <property type="entry name" value="PTS_I_fam"/>
    <property type="match status" value="1"/>
</dbReference>
<dbReference type="InterPro" id="IPR050499">
    <property type="entry name" value="PEP-utilizing_PTS_enzyme"/>
</dbReference>
<dbReference type="CDD" id="cd00367">
    <property type="entry name" value="PTS-HPr_like"/>
    <property type="match status" value="1"/>
</dbReference>
<dbReference type="OrthoDB" id="9765468at2"/>
<evidence type="ECO:0000256" key="8">
    <source>
        <dbReference type="ARBA" id="ARBA00022597"/>
    </source>
</evidence>
<dbReference type="Pfam" id="PF00358">
    <property type="entry name" value="PTS_EIIA_1"/>
    <property type="match status" value="1"/>
</dbReference>
<dbReference type="SUPFAM" id="SSF52009">
    <property type="entry name" value="Phosphohistidine domain"/>
    <property type="match status" value="1"/>
</dbReference>
<feature type="domain" description="HPr" evidence="15">
    <location>
        <begin position="176"/>
        <end position="265"/>
    </location>
</feature>
<dbReference type="SUPFAM" id="SSF55594">
    <property type="entry name" value="HPr-like"/>
    <property type="match status" value="1"/>
</dbReference>
<dbReference type="AlphaFoldDB" id="A0A553JTH0"/>
<dbReference type="GO" id="GO:0046872">
    <property type="term" value="F:metal ion binding"/>
    <property type="evidence" value="ECO:0007669"/>
    <property type="project" value="UniProtKB-KW"/>
</dbReference>
<dbReference type="GO" id="GO:0008965">
    <property type="term" value="F:phosphoenolpyruvate-protein phosphotransferase activity"/>
    <property type="evidence" value="ECO:0007669"/>
    <property type="project" value="UniProtKB-EC"/>
</dbReference>
<evidence type="ECO:0000256" key="10">
    <source>
        <dbReference type="ARBA" id="ARBA00022683"/>
    </source>
</evidence>
<evidence type="ECO:0000256" key="1">
    <source>
        <dbReference type="ARBA" id="ARBA00000683"/>
    </source>
</evidence>
<organism evidence="16 17">
    <name type="scientific">Shewanella hanedai</name>
    <name type="common">Alteromonas hanedai</name>
    <dbReference type="NCBI Taxonomy" id="25"/>
    <lineage>
        <taxon>Bacteria</taxon>
        <taxon>Pseudomonadati</taxon>
        <taxon>Pseudomonadota</taxon>
        <taxon>Gammaproteobacteria</taxon>
        <taxon>Alteromonadales</taxon>
        <taxon>Shewanellaceae</taxon>
        <taxon>Shewanella</taxon>
    </lineage>
</organism>
<evidence type="ECO:0000256" key="12">
    <source>
        <dbReference type="ARBA" id="ARBA00022777"/>
    </source>
</evidence>
<evidence type="ECO:0000256" key="3">
    <source>
        <dbReference type="ARBA" id="ARBA00004496"/>
    </source>
</evidence>
<dbReference type="PANTHER" id="PTHR46244:SF6">
    <property type="entry name" value="PHOSPHOENOLPYRUVATE-PROTEIN PHOSPHOTRANSFERASE"/>
    <property type="match status" value="1"/>
</dbReference>
<comment type="similarity">
    <text evidence="4">Belongs to the PEP-utilizing enzyme family.</text>
</comment>
<dbReference type="PROSITE" id="PS51350">
    <property type="entry name" value="PTS_HPR_DOM"/>
    <property type="match status" value="1"/>
</dbReference>
<comment type="caution">
    <text evidence="16">The sequence shown here is derived from an EMBL/GenBank/DDBJ whole genome shotgun (WGS) entry which is preliminary data.</text>
</comment>
<evidence type="ECO:0000256" key="7">
    <source>
        <dbReference type="ARBA" id="ARBA00022490"/>
    </source>
</evidence>
<evidence type="ECO:0000256" key="11">
    <source>
        <dbReference type="ARBA" id="ARBA00022723"/>
    </source>
</evidence>
<dbReference type="PRINTS" id="PR00107">
    <property type="entry name" value="PHOSPHOCPHPR"/>
</dbReference>
<comment type="subcellular location">
    <subcellularLocation>
        <location evidence="3">Cytoplasm</location>
    </subcellularLocation>
</comment>
<keyword evidence="6" id="KW-0813">Transport</keyword>
<evidence type="ECO:0000259" key="15">
    <source>
        <dbReference type="PROSITE" id="PS51350"/>
    </source>
</evidence>
<evidence type="ECO:0000256" key="5">
    <source>
        <dbReference type="ARBA" id="ARBA00012232"/>
    </source>
</evidence>
<proteinExistence type="inferred from homology"/>
<dbReference type="PROSITE" id="PS51093">
    <property type="entry name" value="PTS_EIIA_TYPE_1"/>
    <property type="match status" value="1"/>
</dbReference>
<dbReference type="InterPro" id="IPR015813">
    <property type="entry name" value="Pyrv/PenolPyrv_kinase-like_dom"/>
</dbReference>
<dbReference type="PROSITE" id="PS00369">
    <property type="entry name" value="PTS_HPR_HIS"/>
    <property type="match status" value="1"/>
</dbReference>
<dbReference type="SUPFAM" id="SSF51621">
    <property type="entry name" value="Phosphoenolpyruvate/pyruvate domain"/>
    <property type="match status" value="1"/>
</dbReference>
<feature type="domain" description="PTS EIIA type-1" evidence="14">
    <location>
        <begin position="31"/>
        <end position="135"/>
    </location>
</feature>
<keyword evidence="13" id="KW-0460">Magnesium</keyword>
<gene>
    <name evidence="16" type="primary">ptsP</name>
    <name evidence="16" type="ORF">FN961_04520</name>
</gene>
<dbReference type="SUPFAM" id="SSF47831">
    <property type="entry name" value="Enzyme I of the PEP:sugar phosphotransferase system HPr-binding (sub)domain"/>
    <property type="match status" value="1"/>
</dbReference>
<evidence type="ECO:0000256" key="6">
    <source>
        <dbReference type="ARBA" id="ARBA00022448"/>
    </source>
</evidence>
<dbReference type="PROSITE" id="PS00371">
    <property type="entry name" value="PTS_EIIA_TYPE_1_HIS"/>
    <property type="match status" value="1"/>
</dbReference>
<keyword evidence="12" id="KW-0418">Kinase</keyword>
<protein>
    <recommendedName>
        <fullName evidence="5">phosphoenolpyruvate--protein phosphotransferase</fullName>
        <ecNumber evidence="5">2.7.3.9</ecNumber>
    </recommendedName>
</protein>